<sequence length="287" mass="30021">MSVHSASTPAAATRASVSLPRLRDMVARGEKVTMLTAYDATFARIIDDAGVDVLLVGDSLGNVIQGETSTLPVTLEHMAYHTQCVRQGRRSAWLVADMPFGSYEASPQQALASAVALMRAGAQMVKLEGAGPMVETVRFLVERGIPVCAHIGLTPQRVHALGGFRVQGRDDAAAAILKAEAAALAEAGADMIVLELVPSALARDITLAHPRMITIGIGAGAGTAGQVLVMHDLLGITSGKRPRFVRDFTRVAGTEADAPGLSIAQAVQAYVAAVKDGSFPDETQHGY</sequence>
<dbReference type="RefSeq" id="WP_341397217.1">
    <property type="nucleotide sequence ID" value="NZ_JBBUTI010000001.1"/>
</dbReference>
<feature type="binding site" evidence="5">
    <location>
        <position position="97"/>
    </location>
    <ligand>
        <name>Mg(2+)</name>
        <dbReference type="ChEBI" id="CHEBI:18420"/>
    </ligand>
</feature>
<keyword evidence="7" id="KW-1185">Reference proteome</keyword>
<keyword evidence="5" id="KW-0460">Magnesium</keyword>
<dbReference type="NCBIfam" id="TIGR00222">
    <property type="entry name" value="panB"/>
    <property type="match status" value="1"/>
</dbReference>
<proteinExistence type="inferred from homology"/>
<comment type="similarity">
    <text evidence="1 5">Belongs to the PanB family.</text>
</comment>
<reference evidence="6 7" key="1">
    <citation type="submission" date="2024-04" db="EMBL/GenBank/DDBJ databases">
        <title>Novel species of the genus Ideonella isolated from streams.</title>
        <authorList>
            <person name="Lu H."/>
        </authorList>
    </citation>
    <scope>NUCLEOTIDE SEQUENCE [LARGE SCALE GENOMIC DNA]</scope>
    <source>
        <strain evidence="6 7">LYT19W</strain>
    </source>
</reference>
<name>A0ABU9BZQ8_9BURK</name>
<organism evidence="6 7">
    <name type="scientific">Ideonella margarita</name>
    <dbReference type="NCBI Taxonomy" id="2984191"/>
    <lineage>
        <taxon>Bacteria</taxon>
        <taxon>Pseudomonadati</taxon>
        <taxon>Pseudomonadota</taxon>
        <taxon>Betaproteobacteria</taxon>
        <taxon>Burkholderiales</taxon>
        <taxon>Sphaerotilaceae</taxon>
        <taxon>Ideonella</taxon>
    </lineage>
</organism>
<dbReference type="InterPro" id="IPR015813">
    <property type="entry name" value="Pyrv/PenolPyrv_kinase-like_dom"/>
</dbReference>
<keyword evidence="5" id="KW-0963">Cytoplasm</keyword>
<dbReference type="CDD" id="cd06557">
    <property type="entry name" value="KPHMT-like"/>
    <property type="match status" value="1"/>
</dbReference>
<dbReference type="SUPFAM" id="SSF51621">
    <property type="entry name" value="Phosphoenolpyruvate/pyruvate domain"/>
    <property type="match status" value="1"/>
</dbReference>
<feature type="binding site" evidence="5">
    <location>
        <position position="97"/>
    </location>
    <ligand>
        <name>3-methyl-2-oxobutanoate</name>
        <dbReference type="ChEBI" id="CHEBI:11851"/>
    </ligand>
</feature>
<keyword evidence="5" id="KW-0479">Metal-binding</keyword>
<feature type="binding site" evidence="5">
    <location>
        <position position="126"/>
    </location>
    <ligand>
        <name>3-methyl-2-oxobutanoate</name>
        <dbReference type="ChEBI" id="CHEBI:11851"/>
    </ligand>
</feature>
<dbReference type="EC" id="2.1.2.11" evidence="5"/>
<dbReference type="PIRSF" id="PIRSF000388">
    <property type="entry name" value="Pantoate_hydroxy_MeTrfase"/>
    <property type="match status" value="1"/>
</dbReference>
<gene>
    <name evidence="5 6" type="primary">panB</name>
    <name evidence="6" type="ORF">AACH00_01765</name>
</gene>
<keyword evidence="3 5" id="KW-0566">Pantothenate biosynthesis</keyword>
<comment type="caution">
    <text evidence="6">The sequence shown here is derived from an EMBL/GenBank/DDBJ whole genome shotgun (WGS) entry which is preliminary data.</text>
</comment>
<comment type="cofactor">
    <cofactor evidence="5">
        <name>Mg(2+)</name>
        <dbReference type="ChEBI" id="CHEBI:18420"/>
    </cofactor>
    <text evidence="5">Binds 1 Mg(2+) ion per subunit.</text>
</comment>
<dbReference type="PANTHER" id="PTHR20881:SF0">
    <property type="entry name" value="3-METHYL-2-OXOBUTANOATE HYDROXYMETHYLTRANSFERASE"/>
    <property type="match status" value="1"/>
</dbReference>
<dbReference type="InterPro" id="IPR003700">
    <property type="entry name" value="Pantoate_hydroxy_MeTrfase"/>
</dbReference>
<evidence type="ECO:0000256" key="4">
    <source>
        <dbReference type="ARBA" id="ARBA00022679"/>
    </source>
</evidence>
<evidence type="ECO:0000256" key="3">
    <source>
        <dbReference type="ARBA" id="ARBA00022655"/>
    </source>
</evidence>
<dbReference type="NCBIfam" id="NF001452">
    <property type="entry name" value="PRK00311.1"/>
    <property type="match status" value="1"/>
</dbReference>
<dbReference type="Pfam" id="PF02548">
    <property type="entry name" value="Pantoate_transf"/>
    <property type="match status" value="1"/>
</dbReference>
<accession>A0ABU9BZQ8</accession>
<dbReference type="HAMAP" id="MF_00156">
    <property type="entry name" value="PanB"/>
    <property type="match status" value="1"/>
</dbReference>
<dbReference type="Gene3D" id="3.20.20.60">
    <property type="entry name" value="Phosphoenolpyruvate-binding domains"/>
    <property type="match status" value="1"/>
</dbReference>
<evidence type="ECO:0000313" key="7">
    <source>
        <dbReference type="Proteomes" id="UP001379945"/>
    </source>
</evidence>
<comment type="function">
    <text evidence="5">Catalyzes the reversible reaction in which hydroxymethyl group from 5,10-methylenetetrahydrofolate is transferred onto alpha-ketoisovalerate to form ketopantoate.</text>
</comment>
<keyword evidence="4 5" id="KW-0808">Transferase</keyword>
<dbReference type="EMBL" id="JBBUTI010000001">
    <property type="protein sequence ID" value="MEK8045069.1"/>
    <property type="molecule type" value="Genomic_DNA"/>
</dbReference>
<evidence type="ECO:0000313" key="6">
    <source>
        <dbReference type="EMBL" id="MEK8045069.1"/>
    </source>
</evidence>
<comment type="catalytic activity">
    <reaction evidence="5">
        <text>(6R)-5,10-methylene-5,6,7,8-tetrahydrofolate + 3-methyl-2-oxobutanoate + H2O = 2-dehydropantoate + (6S)-5,6,7,8-tetrahydrofolate</text>
        <dbReference type="Rhea" id="RHEA:11824"/>
        <dbReference type="ChEBI" id="CHEBI:11561"/>
        <dbReference type="ChEBI" id="CHEBI:11851"/>
        <dbReference type="ChEBI" id="CHEBI:15377"/>
        <dbReference type="ChEBI" id="CHEBI:15636"/>
        <dbReference type="ChEBI" id="CHEBI:57453"/>
        <dbReference type="EC" id="2.1.2.11"/>
    </reaction>
</comment>
<dbReference type="Proteomes" id="UP001379945">
    <property type="component" value="Unassembled WGS sequence"/>
</dbReference>
<evidence type="ECO:0000256" key="1">
    <source>
        <dbReference type="ARBA" id="ARBA00008676"/>
    </source>
</evidence>
<comment type="pathway">
    <text evidence="5">Cofactor biosynthesis; (R)-pantothenate biosynthesis; (R)-pantoate from 3-methyl-2-oxobutanoate: step 1/2.</text>
</comment>
<comment type="subcellular location">
    <subcellularLocation>
        <location evidence="5">Cytoplasm</location>
    </subcellularLocation>
</comment>
<feature type="binding site" evidence="5">
    <location>
        <begin position="58"/>
        <end position="59"/>
    </location>
    <ligand>
        <name>3-methyl-2-oxobutanoate</name>
        <dbReference type="ChEBI" id="CHEBI:11851"/>
    </ligand>
</feature>
<dbReference type="InterPro" id="IPR040442">
    <property type="entry name" value="Pyrv_kinase-like_dom_sf"/>
</dbReference>
<dbReference type="GO" id="GO:0003864">
    <property type="term" value="F:3-methyl-2-oxobutanoate hydroxymethyltransferase activity"/>
    <property type="evidence" value="ECO:0007669"/>
    <property type="project" value="UniProtKB-EC"/>
</dbReference>
<dbReference type="PANTHER" id="PTHR20881">
    <property type="entry name" value="3-METHYL-2-OXOBUTANOATE HYDROXYMETHYLTRANSFERASE"/>
    <property type="match status" value="1"/>
</dbReference>
<feature type="binding site" evidence="5">
    <location>
        <position position="58"/>
    </location>
    <ligand>
        <name>Mg(2+)</name>
        <dbReference type="ChEBI" id="CHEBI:18420"/>
    </ligand>
</feature>
<evidence type="ECO:0000256" key="5">
    <source>
        <dbReference type="HAMAP-Rule" id="MF_00156"/>
    </source>
</evidence>
<feature type="active site" description="Proton acceptor" evidence="5">
    <location>
        <position position="195"/>
    </location>
</feature>
<protein>
    <recommendedName>
        <fullName evidence="5">3-methyl-2-oxobutanoate hydroxymethyltransferase</fullName>
        <ecNumber evidence="5">2.1.2.11</ecNumber>
    </recommendedName>
    <alternativeName>
        <fullName evidence="5">Ketopantoate hydroxymethyltransferase</fullName>
        <shortName evidence="5">KPHMT</shortName>
    </alternativeName>
</protein>
<comment type="subunit">
    <text evidence="2 5">Homodecamer; pentamer of dimers.</text>
</comment>
<evidence type="ECO:0000256" key="2">
    <source>
        <dbReference type="ARBA" id="ARBA00011424"/>
    </source>
</evidence>
<feature type="binding site" evidence="5">
    <location>
        <position position="128"/>
    </location>
    <ligand>
        <name>Mg(2+)</name>
        <dbReference type="ChEBI" id="CHEBI:18420"/>
    </ligand>
</feature>